<dbReference type="InterPro" id="IPR029030">
    <property type="entry name" value="Caspase-like_dom_sf"/>
</dbReference>
<keyword evidence="10" id="KW-1185">Reference proteome</keyword>
<feature type="active site" evidence="3">
    <location>
        <position position="230"/>
    </location>
</feature>
<dbReference type="CDD" id="cd00032">
    <property type="entry name" value="CASc"/>
    <property type="match status" value="1"/>
</dbReference>
<evidence type="ECO:0008006" key="11">
    <source>
        <dbReference type="Google" id="ProtNLM"/>
    </source>
</evidence>
<evidence type="ECO:0000259" key="8">
    <source>
        <dbReference type="PROSITE" id="PS50209"/>
    </source>
</evidence>
<sequence length="387" mass="43617">MAAKDILRRNKTSFVTTLCADYKIILNKAYENTLITQREYNNLKSINRENDEGHVVELVDKILNKGEETCQLFLALLQTDEIQETSPELKEILEKGNRPSPHPVQASSVDNTDHPPQRGEEDEPYELKSQPTGLCLIINNETFVDGNVRRGTDKDAERLGKVFSWLGFRVLMCTDQTKDQMQRALTGFASQRGLSQLQEVKVQEWTGSGFTDLLEAPRHGDAFICCLLSHGDKGVVLGVDRKPLPIKDITRTFMATPQSPLTGKPKVFLIQACQGGLVHPRVESDDLQADDSPSPFIPQGADFLVHSSTVQDYKSMRDPTKGSWFIQSVCEQLEVGCERNEEIQVILRRVNKEVARKECVLKGGPKTQMPEIRHTQRKRLVLTPHLN</sequence>
<proteinExistence type="inferred from homology"/>
<dbReference type="Gene3D" id="3.30.70.1470">
    <property type="entry name" value="Caspase-like"/>
    <property type="match status" value="1"/>
</dbReference>
<dbReference type="PANTHER" id="PTHR48169">
    <property type="entry name" value="DED DOMAIN-CONTAINING PROTEIN"/>
    <property type="match status" value="1"/>
</dbReference>
<dbReference type="Proteomes" id="UP001331515">
    <property type="component" value="Unassembled WGS sequence"/>
</dbReference>
<dbReference type="InterPro" id="IPR033139">
    <property type="entry name" value="Caspase_cys_AS"/>
</dbReference>
<dbReference type="PRINTS" id="PR00376">
    <property type="entry name" value="IL1BCENZYME"/>
</dbReference>
<evidence type="ECO:0000259" key="7">
    <source>
        <dbReference type="PROSITE" id="PS50208"/>
    </source>
</evidence>
<organism evidence="9 10">
    <name type="scientific">Champsocephalus gunnari</name>
    <name type="common">Mackerel icefish</name>
    <dbReference type="NCBI Taxonomy" id="52237"/>
    <lineage>
        <taxon>Eukaryota</taxon>
        <taxon>Metazoa</taxon>
        <taxon>Chordata</taxon>
        <taxon>Craniata</taxon>
        <taxon>Vertebrata</taxon>
        <taxon>Euteleostomi</taxon>
        <taxon>Actinopterygii</taxon>
        <taxon>Neopterygii</taxon>
        <taxon>Teleostei</taxon>
        <taxon>Neoteleostei</taxon>
        <taxon>Acanthomorphata</taxon>
        <taxon>Eupercaria</taxon>
        <taxon>Perciformes</taxon>
        <taxon>Notothenioidei</taxon>
        <taxon>Channichthyidae</taxon>
        <taxon>Champsocephalus</taxon>
    </lineage>
</organism>
<dbReference type="PROSITE" id="PS50207">
    <property type="entry name" value="CASPASE_P10"/>
    <property type="match status" value="1"/>
</dbReference>
<accession>A0AAN8C5M0</accession>
<dbReference type="Gene3D" id="3.40.50.1460">
    <property type="match status" value="1"/>
</dbReference>
<dbReference type="PROSITE" id="PS50209">
    <property type="entry name" value="CARD"/>
    <property type="match status" value="1"/>
</dbReference>
<evidence type="ECO:0000313" key="9">
    <source>
        <dbReference type="EMBL" id="KAK5896355.1"/>
    </source>
</evidence>
<dbReference type="PIRSF" id="PIRSF038001">
    <property type="entry name" value="Caspase_ICE"/>
    <property type="match status" value="1"/>
</dbReference>
<dbReference type="InterPro" id="IPR001315">
    <property type="entry name" value="CARD"/>
</dbReference>
<dbReference type="PANTHER" id="PTHR48169:SF7">
    <property type="entry name" value="CASPASE 10"/>
    <property type="match status" value="1"/>
</dbReference>
<dbReference type="EMBL" id="JAURVH010001534">
    <property type="protein sequence ID" value="KAK5896355.1"/>
    <property type="molecule type" value="Genomic_DNA"/>
</dbReference>
<dbReference type="GO" id="GO:0005737">
    <property type="term" value="C:cytoplasm"/>
    <property type="evidence" value="ECO:0007669"/>
    <property type="project" value="UniProtKB-ARBA"/>
</dbReference>
<dbReference type="GO" id="GO:0006508">
    <property type="term" value="P:proteolysis"/>
    <property type="evidence" value="ECO:0007669"/>
    <property type="project" value="InterPro"/>
</dbReference>
<dbReference type="InterPro" id="IPR001309">
    <property type="entry name" value="Pept_C14_p20"/>
</dbReference>
<evidence type="ECO:0000259" key="6">
    <source>
        <dbReference type="PROSITE" id="PS50207"/>
    </source>
</evidence>
<dbReference type="CDD" id="cd01671">
    <property type="entry name" value="CARD"/>
    <property type="match status" value="1"/>
</dbReference>
<name>A0AAN8C5M0_CHAGU</name>
<evidence type="ECO:0000256" key="2">
    <source>
        <dbReference type="ARBA" id="ARBA00022703"/>
    </source>
</evidence>
<comment type="caution">
    <text evidence="9">The sequence shown here is derived from an EMBL/GenBank/DDBJ whole genome shotgun (WGS) entry which is preliminary data.</text>
</comment>
<dbReference type="PROSITE" id="PS01122">
    <property type="entry name" value="CASPASE_CYS"/>
    <property type="match status" value="1"/>
</dbReference>
<dbReference type="Pfam" id="PF00619">
    <property type="entry name" value="CARD"/>
    <property type="match status" value="1"/>
</dbReference>
<evidence type="ECO:0000313" key="10">
    <source>
        <dbReference type="Proteomes" id="UP001331515"/>
    </source>
</evidence>
<feature type="active site" evidence="3">
    <location>
        <position position="273"/>
    </location>
</feature>
<dbReference type="SMART" id="SM00114">
    <property type="entry name" value="CARD"/>
    <property type="match status" value="1"/>
</dbReference>
<dbReference type="InterPro" id="IPR002138">
    <property type="entry name" value="Pept_C14_p10"/>
</dbReference>
<feature type="domain" description="CARD" evidence="8">
    <location>
        <begin position="1"/>
        <end position="78"/>
    </location>
</feature>
<protein>
    <recommendedName>
        <fullName evidence="11">Caspase-8</fullName>
    </recommendedName>
</protein>
<feature type="domain" description="Caspase family p20" evidence="7">
    <location>
        <begin position="131"/>
        <end position="275"/>
    </location>
</feature>
<reference evidence="9 10" key="1">
    <citation type="journal article" date="2023" name="Mol. Biol. Evol.">
        <title>Genomics of Secondarily Temperate Adaptation in the Only Non-Antarctic Icefish.</title>
        <authorList>
            <person name="Rivera-Colon A.G."/>
            <person name="Rayamajhi N."/>
            <person name="Minhas B.F."/>
            <person name="Madrigal G."/>
            <person name="Bilyk K.T."/>
            <person name="Yoon V."/>
            <person name="Hune M."/>
            <person name="Gregory S."/>
            <person name="Cheng C.H.C."/>
            <person name="Catchen J.M."/>
        </authorList>
    </citation>
    <scope>NUCLEOTIDE SEQUENCE [LARGE SCALE GENOMIC DNA]</scope>
    <source>
        <tissue evidence="9">White muscle</tissue>
    </source>
</reference>
<dbReference type="GO" id="GO:0004197">
    <property type="term" value="F:cysteine-type endopeptidase activity"/>
    <property type="evidence" value="ECO:0007669"/>
    <property type="project" value="InterPro"/>
</dbReference>
<feature type="domain" description="Caspase family p10" evidence="6">
    <location>
        <begin position="293"/>
        <end position="384"/>
    </location>
</feature>
<dbReference type="GO" id="GO:0042981">
    <property type="term" value="P:regulation of apoptotic process"/>
    <property type="evidence" value="ECO:0007669"/>
    <property type="project" value="InterPro"/>
</dbReference>
<dbReference type="InterPro" id="IPR015917">
    <property type="entry name" value="Pept_C14A"/>
</dbReference>
<dbReference type="Gene3D" id="1.10.533.10">
    <property type="entry name" value="Death Domain, Fas"/>
    <property type="match status" value="1"/>
</dbReference>
<dbReference type="SUPFAM" id="SSF52129">
    <property type="entry name" value="Caspase-like"/>
    <property type="match status" value="1"/>
</dbReference>
<comment type="similarity">
    <text evidence="1 4">Belongs to the peptidase C14A family.</text>
</comment>
<evidence type="ECO:0000256" key="3">
    <source>
        <dbReference type="PIRSR" id="PIRSR038001-1"/>
    </source>
</evidence>
<evidence type="ECO:0000256" key="1">
    <source>
        <dbReference type="ARBA" id="ARBA00010134"/>
    </source>
</evidence>
<dbReference type="AlphaFoldDB" id="A0AAN8C5M0"/>
<dbReference type="InterPro" id="IPR011600">
    <property type="entry name" value="Pept_C14_caspase"/>
</dbReference>
<gene>
    <name evidence="9" type="ORF">CgunFtcFv8_009965</name>
</gene>
<evidence type="ECO:0000256" key="4">
    <source>
        <dbReference type="RuleBase" id="RU003971"/>
    </source>
</evidence>
<dbReference type="SUPFAM" id="SSF47986">
    <property type="entry name" value="DEATH domain"/>
    <property type="match status" value="1"/>
</dbReference>
<dbReference type="PROSITE" id="PS50208">
    <property type="entry name" value="CASPASE_P20"/>
    <property type="match status" value="1"/>
</dbReference>
<evidence type="ECO:0000256" key="5">
    <source>
        <dbReference type="SAM" id="MobiDB-lite"/>
    </source>
</evidence>
<dbReference type="InterPro" id="IPR011029">
    <property type="entry name" value="DEATH-like_dom_sf"/>
</dbReference>
<feature type="region of interest" description="Disordered" evidence="5">
    <location>
        <begin position="94"/>
        <end position="126"/>
    </location>
</feature>
<dbReference type="GO" id="GO:0051604">
    <property type="term" value="P:protein maturation"/>
    <property type="evidence" value="ECO:0007669"/>
    <property type="project" value="UniProtKB-ARBA"/>
</dbReference>
<keyword evidence="2" id="KW-0053">Apoptosis</keyword>
<dbReference type="GO" id="GO:0006915">
    <property type="term" value="P:apoptotic process"/>
    <property type="evidence" value="ECO:0007669"/>
    <property type="project" value="UniProtKB-KW"/>
</dbReference>
<dbReference type="Pfam" id="PF00656">
    <property type="entry name" value="Peptidase_C14"/>
    <property type="match status" value="2"/>
</dbReference>
<dbReference type="SMART" id="SM00115">
    <property type="entry name" value="CASc"/>
    <property type="match status" value="1"/>
</dbReference>